<dbReference type="InterPro" id="IPR007138">
    <property type="entry name" value="ABM_dom"/>
</dbReference>
<dbReference type="SUPFAM" id="SSF54909">
    <property type="entry name" value="Dimeric alpha+beta barrel"/>
    <property type="match status" value="1"/>
</dbReference>
<name>A0A4V0YYD6_KTERU</name>
<dbReference type="AlphaFoldDB" id="A0A4V0YYD6"/>
<organism evidence="2 3">
    <name type="scientific">Ktedonosporobacter rubrisoli</name>
    <dbReference type="NCBI Taxonomy" id="2509675"/>
    <lineage>
        <taxon>Bacteria</taxon>
        <taxon>Bacillati</taxon>
        <taxon>Chloroflexota</taxon>
        <taxon>Ktedonobacteria</taxon>
        <taxon>Ktedonobacterales</taxon>
        <taxon>Ktedonosporobacteraceae</taxon>
        <taxon>Ktedonosporobacter</taxon>
    </lineage>
</organism>
<gene>
    <name evidence="2" type="ORF">EPA93_07455</name>
</gene>
<dbReference type="InterPro" id="IPR011008">
    <property type="entry name" value="Dimeric_a/b-barrel"/>
</dbReference>
<keyword evidence="3" id="KW-1185">Reference proteome</keyword>
<feature type="domain" description="ABM" evidence="1">
    <location>
        <begin position="2"/>
        <end position="90"/>
    </location>
</feature>
<dbReference type="PROSITE" id="PS51725">
    <property type="entry name" value="ABM"/>
    <property type="match status" value="1"/>
</dbReference>
<dbReference type="Pfam" id="PF03992">
    <property type="entry name" value="ABM"/>
    <property type="match status" value="1"/>
</dbReference>
<evidence type="ECO:0000259" key="1">
    <source>
        <dbReference type="PROSITE" id="PS51725"/>
    </source>
</evidence>
<dbReference type="Proteomes" id="UP000290365">
    <property type="component" value="Chromosome"/>
</dbReference>
<dbReference type="PANTHER" id="PTHR33336">
    <property type="entry name" value="QUINOL MONOOXYGENASE YGIN-RELATED"/>
    <property type="match status" value="1"/>
</dbReference>
<evidence type="ECO:0000313" key="2">
    <source>
        <dbReference type="EMBL" id="QBD75851.1"/>
    </source>
</evidence>
<protein>
    <submittedName>
        <fullName evidence="2">Antibiotic biosynthesis monooxygenase</fullName>
    </submittedName>
</protein>
<dbReference type="OrthoDB" id="9806189at2"/>
<sequence>MILIELIFDAAPNAREDVADLARRTMAETQREKGCILYRFTFDLDLPHRFTLIELWESEEDLKAHFAGKAFKTFWAELPSGWSSVSSRAWQGPLVASVLPGSGQTP</sequence>
<dbReference type="InterPro" id="IPR050744">
    <property type="entry name" value="AI-2_Isomerase_LsrG"/>
</dbReference>
<keyword evidence="2" id="KW-0503">Monooxygenase</keyword>
<dbReference type="GO" id="GO:0004497">
    <property type="term" value="F:monooxygenase activity"/>
    <property type="evidence" value="ECO:0007669"/>
    <property type="project" value="UniProtKB-KW"/>
</dbReference>
<dbReference type="RefSeq" id="WP_129886448.1">
    <property type="nucleotide sequence ID" value="NZ_CP035758.1"/>
</dbReference>
<dbReference type="EMBL" id="CP035758">
    <property type="protein sequence ID" value="QBD75851.1"/>
    <property type="molecule type" value="Genomic_DNA"/>
</dbReference>
<dbReference type="KEGG" id="kbs:EPA93_07455"/>
<accession>A0A4V0YYD6</accession>
<proteinExistence type="predicted"/>
<dbReference type="Gene3D" id="3.30.70.100">
    <property type="match status" value="1"/>
</dbReference>
<dbReference type="PANTHER" id="PTHR33336:SF15">
    <property type="entry name" value="ABM DOMAIN-CONTAINING PROTEIN"/>
    <property type="match status" value="1"/>
</dbReference>
<reference evidence="2 3" key="1">
    <citation type="submission" date="2019-01" db="EMBL/GenBank/DDBJ databases">
        <title>Ktedonosporobacter rubrisoli SCAWS-G2.</title>
        <authorList>
            <person name="Huang Y."/>
            <person name="Yan B."/>
        </authorList>
    </citation>
    <scope>NUCLEOTIDE SEQUENCE [LARGE SCALE GENOMIC DNA]</scope>
    <source>
        <strain evidence="2 3">SCAWS-G2</strain>
    </source>
</reference>
<keyword evidence="2" id="KW-0560">Oxidoreductase</keyword>
<evidence type="ECO:0000313" key="3">
    <source>
        <dbReference type="Proteomes" id="UP000290365"/>
    </source>
</evidence>